<feature type="domain" description="ABC-type uncharacterised transport system" evidence="2">
    <location>
        <begin position="291"/>
        <end position="403"/>
    </location>
</feature>
<evidence type="ECO:0000256" key="1">
    <source>
        <dbReference type="SAM" id="Phobius"/>
    </source>
</evidence>
<protein>
    <recommendedName>
        <fullName evidence="2">ABC-type uncharacterized transport system domain-containing protein</fullName>
    </recommendedName>
</protein>
<feature type="transmembrane region" description="Helical" evidence="1">
    <location>
        <begin position="577"/>
        <end position="601"/>
    </location>
</feature>
<reference evidence="4" key="1">
    <citation type="submission" date="2016-12" db="EMBL/GenBank/DDBJ databases">
        <title>Comparative genomics of four Isosphaeraceae planctomycetes: a common pool of plasmids and glycoside hydrolase genes.</title>
        <authorList>
            <person name="Ivanova A."/>
        </authorList>
    </citation>
    <scope>NUCLEOTIDE SEQUENCE [LARGE SCALE GENOMIC DNA]</scope>
    <source>
        <strain evidence="4">PX4</strain>
    </source>
</reference>
<feature type="transmembrane region" description="Helical" evidence="1">
    <location>
        <begin position="6"/>
        <end position="25"/>
    </location>
</feature>
<feature type="transmembrane region" description="Helical" evidence="1">
    <location>
        <begin position="76"/>
        <end position="94"/>
    </location>
</feature>
<dbReference type="Proteomes" id="UP000186309">
    <property type="component" value="Chromosome"/>
</dbReference>
<sequence length="604" mass="65335">MFLNRAEIWVGALAVAAFLVLYWTLRGAPPGQSATAEDDDDAPRSGYRDRVIAAVVTGLLLILAGAYVAATRGVPWSLPLFALGFGMVLALAMVNQRYRHSSPSLRRTIEYSNAILNTALLAGVLIVANVIAFRYGGHVIDLTRERAYSLSSLTMNQVGSLDRPLTFHLIYGRGARAGRQLDRIAQLLELYRTARPDMVKIESVNPFTDLERTEDLAKRAPDLAVMQGGGVLIEFGEGEDAKYVAVGGQEMFDAPPPERSPASLDRFESTFKGEDALTSALIRIREGRTAKVAFLVGHGEPRLDDLNPNGPGLGLWKARMTSNGYDVTELNLLEASVPDDVELVVVAGPKDAFKPVETARLKAYADRGGPVLAMLGNTEPTGLDDFLLSFNLELGKGLVIDPQLNFNHNMQLVHCILKGGVGHPITDSLGSERSVLIANGAPIEILGTKPQAKELNKSVDRRFVPTPIVKSGSRSWAETDLKNPRPRFDQDVDQAGPIVVGVAVVERGAEPAAATKPRLVLFSTRSIAENIVQGIEPTNLDLVMNAVSWLRERPNAVGITPKTHVALTLTADPLLRWRLVVVPTVAAVLTIVGLGGLVYVVRHE</sequence>
<organism evidence="3 4">
    <name type="scientific">Paludisphaera borealis</name>
    <dbReference type="NCBI Taxonomy" id="1387353"/>
    <lineage>
        <taxon>Bacteria</taxon>
        <taxon>Pseudomonadati</taxon>
        <taxon>Planctomycetota</taxon>
        <taxon>Planctomycetia</taxon>
        <taxon>Isosphaerales</taxon>
        <taxon>Isosphaeraceae</taxon>
        <taxon>Paludisphaera</taxon>
    </lineage>
</organism>
<dbReference type="InterPro" id="IPR019196">
    <property type="entry name" value="ABC_transp_unknown"/>
</dbReference>
<feature type="transmembrane region" description="Helical" evidence="1">
    <location>
        <begin position="114"/>
        <end position="136"/>
    </location>
</feature>
<feature type="transmembrane region" description="Helical" evidence="1">
    <location>
        <begin position="51"/>
        <end position="70"/>
    </location>
</feature>
<evidence type="ECO:0000313" key="3">
    <source>
        <dbReference type="EMBL" id="APW60409.1"/>
    </source>
</evidence>
<dbReference type="EMBL" id="CP019082">
    <property type="protein sequence ID" value="APW60409.1"/>
    <property type="molecule type" value="Genomic_DNA"/>
</dbReference>
<evidence type="ECO:0000259" key="2">
    <source>
        <dbReference type="Pfam" id="PF09822"/>
    </source>
</evidence>
<dbReference type="KEGG" id="pbor:BSF38_01877"/>
<gene>
    <name evidence="3" type="ORF">BSF38_01877</name>
</gene>
<accession>A0A1U7CNC2</accession>
<name>A0A1U7CNC2_9BACT</name>
<keyword evidence="1" id="KW-0472">Membrane</keyword>
<dbReference type="STRING" id="1387353.BSF38_01877"/>
<dbReference type="AlphaFoldDB" id="A0A1U7CNC2"/>
<proteinExistence type="predicted"/>
<keyword evidence="1" id="KW-0812">Transmembrane</keyword>
<keyword evidence="4" id="KW-1185">Reference proteome</keyword>
<evidence type="ECO:0000313" key="4">
    <source>
        <dbReference type="Proteomes" id="UP000186309"/>
    </source>
</evidence>
<dbReference type="Pfam" id="PF09822">
    <property type="entry name" value="ABC_transp_aux"/>
    <property type="match status" value="1"/>
</dbReference>
<keyword evidence="1" id="KW-1133">Transmembrane helix</keyword>